<keyword evidence="2" id="KW-1185">Reference proteome</keyword>
<evidence type="ECO:0000313" key="1">
    <source>
        <dbReference type="EMBL" id="KAJ0086963.1"/>
    </source>
</evidence>
<proteinExistence type="predicted"/>
<protein>
    <submittedName>
        <fullName evidence="1">Uncharacterized protein</fullName>
    </submittedName>
</protein>
<name>A0ACC1AJT2_9ROSI</name>
<dbReference type="Proteomes" id="UP001164250">
    <property type="component" value="Chromosome 10"/>
</dbReference>
<accession>A0ACC1AJT2</accession>
<dbReference type="EMBL" id="CM047906">
    <property type="protein sequence ID" value="KAJ0086963.1"/>
    <property type="molecule type" value="Genomic_DNA"/>
</dbReference>
<organism evidence="1 2">
    <name type="scientific">Pistacia atlantica</name>
    <dbReference type="NCBI Taxonomy" id="434234"/>
    <lineage>
        <taxon>Eukaryota</taxon>
        <taxon>Viridiplantae</taxon>
        <taxon>Streptophyta</taxon>
        <taxon>Embryophyta</taxon>
        <taxon>Tracheophyta</taxon>
        <taxon>Spermatophyta</taxon>
        <taxon>Magnoliopsida</taxon>
        <taxon>eudicotyledons</taxon>
        <taxon>Gunneridae</taxon>
        <taxon>Pentapetalae</taxon>
        <taxon>rosids</taxon>
        <taxon>malvids</taxon>
        <taxon>Sapindales</taxon>
        <taxon>Anacardiaceae</taxon>
        <taxon>Pistacia</taxon>
    </lineage>
</organism>
<sequence length="131" mass="13897">MLKRFGVPSEGLGLKIESRGSPPHGGGEVILTIPVIDKLTAVNWLDEGMVKRIRGVTYSTRVSSQFENTMIHAARGIFNRLLPDVHIFTDHKAGPQAGKSPGYGISLVAETTSGSFISADATVSYAQGEAG</sequence>
<gene>
    <name evidence="1" type="ORF">Patl1_07706</name>
</gene>
<comment type="caution">
    <text evidence="1">The sequence shown here is derived from an EMBL/GenBank/DDBJ whole genome shotgun (WGS) entry which is preliminary data.</text>
</comment>
<reference evidence="2" key="1">
    <citation type="journal article" date="2023" name="G3 (Bethesda)">
        <title>Genome assembly and association tests identify interacting loci associated with vigor, precocity, and sex in interspecific pistachio rootstocks.</title>
        <authorList>
            <person name="Palmer W."/>
            <person name="Jacygrad E."/>
            <person name="Sagayaradj S."/>
            <person name="Cavanaugh K."/>
            <person name="Han R."/>
            <person name="Bertier L."/>
            <person name="Beede B."/>
            <person name="Kafkas S."/>
            <person name="Golino D."/>
            <person name="Preece J."/>
            <person name="Michelmore R."/>
        </authorList>
    </citation>
    <scope>NUCLEOTIDE SEQUENCE [LARGE SCALE GENOMIC DNA]</scope>
</reference>
<evidence type="ECO:0000313" key="2">
    <source>
        <dbReference type="Proteomes" id="UP001164250"/>
    </source>
</evidence>